<evidence type="ECO:0000256" key="6">
    <source>
        <dbReference type="SAM" id="Phobius"/>
    </source>
</evidence>
<feature type="transmembrane region" description="Helical" evidence="6">
    <location>
        <begin position="102"/>
        <end position="121"/>
    </location>
</feature>
<evidence type="ECO:0000313" key="9">
    <source>
        <dbReference type="Proteomes" id="UP000050425"/>
    </source>
</evidence>
<evidence type="ECO:0000256" key="5">
    <source>
        <dbReference type="ARBA" id="ARBA00023136"/>
    </source>
</evidence>
<comment type="caution">
    <text evidence="8">The sequence shown here is derived from an EMBL/GenBank/DDBJ whole genome shotgun (WGS) entry which is preliminary data.</text>
</comment>
<evidence type="ECO:0000313" key="8">
    <source>
        <dbReference type="EMBL" id="KPW52152.1"/>
    </source>
</evidence>
<evidence type="ECO:0000256" key="2">
    <source>
        <dbReference type="ARBA" id="ARBA00022475"/>
    </source>
</evidence>
<organism evidence="8 9">
    <name type="scientific">Pseudomonas syringae pv. antirrhini</name>
    <dbReference type="NCBI Taxonomy" id="251702"/>
    <lineage>
        <taxon>Bacteria</taxon>
        <taxon>Pseudomonadati</taxon>
        <taxon>Pseudomonadota</taxon>
        <taxon>Gammaproteobacteria</taxon>
        <taxon>Pseudomonadales</taxon>
        <taxon>Pseudomonadaceae</taxon>
        <taxon>Pseudomonas</taxon>
    </lineage>
</organism>
<feature type="transmembrane region" description="Helical" evidence="6">
    <location>
        <begin position="279"/>
        <end position="301"/>
    </location>
</feature>
<accession>A0A0P9LEI6</accession>
<proteinExistence type="predicted"/>
<dbReference type="Proteomes" id="UP000050425">
    <property type="component" value="Unassembled WGS sequence"/>
</dbReference>
<keyword evidence="4 6" id="KW-1133">Transmembrane helix</keyword>
<dbReference type="Pfam" id="PF05231">
    <property type="entry name" value="MASE1"/>
    <property type="match status" value="1"/>
</dbReference>
<comment type="subcellular location">
    <subcellularLocation>
        <location evidence="1">Cell membrane</location>
        <topology evidence="1">Multi-pass membrane protein</topology>
    </subcellularLocation>
</comment>
<dbReference type="AlphaFoldDB" id="A0A0P9LEI6"/>
<evidence type="ECO:0000256" key="3">
    <source>
        <dbReference type="ARBA" id="ARBA00022692"/>
    </source>
</evidence>
<keyword evidence="2" id="KW-1003">Cell membrane</keyword>
<evidence type="ECO:0000256" key="1">
    <source>
        <dbReference type="ARBA" id="ARBA00004651"/>
    </source>
</evidence>
<reference evidence="8 9" key="1">
    <citation type="submission" date="2015-09" db="EMBL/GenBank/DDBJ databases">
        <title>Genome announcement of multiple Pseudomonas syringae strains.</title>
        <authorList>
            <person name="Thakur S."/>
            <person name="Wang P.W."/>
            <person name="Gong Y."/>
            <person name="Weir B.S."/>
            <person name="Guttman D.S."/>
        </authorList>
    </citation>
    <scope>NUCLEOTIDE SEQUENCE [LARGE SCALE GENOMIC DNA]</scope>
    <source>
        <strain evidence="8 9">ICMP4303</strain>
    </source>
</reference>
<keyword evidence="5 6" id="KW-0472">Membrane</keyword>
<dbReference type="InterPro" id="IPR007895">
    <property type="entry name" value="MASE1"/>
</dbReference>
<gene>
    <name evidence="8" type="ORF">ALO88_02567</name>
</gene>
<dbReference type="EMBL" id="LJPT01000018">
    <property type="protein sequence ID" value="KPW52152.1"/>
    <property type="molecule type" value="Genomic_DNA"/>
</dbReference>
<dbReference type="PATRIC" id="fig|251702.3.peg.3433"/>
<evidence type="ECO:0000259" key="7">
    <source>
        <dbReference type="Pfam" id="PF05231"/>
    </source>
</evidence>
<sequence>MVTHTVTAPAQVCSGVVKTQGIPMEGLKSVTQGLLTATAYCLAFQLSWHCSLDQWYLPAGLRIAALLLAPSRLLPWILMGDVAALLMIRVPAISSVGVNPTWAYASPWILVPAIALVPIAIRARYGAVHRAGASLIPMLLVTAVWGALCTLGTNIMLDGPSSAISGVKFARFAVGDYLGMLMVVLPVLLWMRRHDEETPSRLTPHCALAVLATALIFALATLPQSNVARLGLMSLLIVPAVLLTWLHGWRGAAIGVVLANTALAFSLRNTGVLGAYDSIGFVVQVMLATTATGLFVLGARISSTLAEVRLRLRGEQQALDTAKLSYLWAERELREHVIEYVDIEVQMNRLRRDIESHLKSRGQHEAAMRMIRTGSIQSKMLHEYINALYPLEIETHGLYHVFRSPGFASSSHTEIHPVMLRGNPMQLSVGLQLAVYRCTQQAIACLPPARRHTIKARVGKLRGLQGIAVSIYGDKPESKPASRTALENTAELSSRVRSYGGTCRRHHTGKISFFVSEPTGTRSIFRYDEPAVTTRECL</sequence>
<name>A0A0P9LEI6_9PSED</name>
<dbReference type="GO" id="GO:0005886">
    <property type="term" value="C:plasma membrane"/>
    <property type="evidence" value="ECO:0007669"/>
    <property type="project" value="UniProtKB-SubCell"/>
</dbReference>
<evidence type="ECO:0000256" key="4">
    <source>
        <dbReference type="ARBA" id="ARBA00022989"/>
    </source>
</evidence>
<feature type="transmembrane region" description="Helical" evidence="6">
    <location>
        <begin position="169"/>
        <end position="190"/>
    </location>
</feature>
<feature type="transmembrane region" description="Helical" evidence="6">
    <location>
        <begin position="133"/>
        <end position="157"/>
    </location>
</feature>
<feature type="transmembrane region" description="Helical" evidence="6">
    <location>
        <begin position="202"/>
        <end position="221"/>
    </location>
</feature>
<feature type="transmembrane region" description="Helical" evidence="6">
    <location>
        <begin position="73"/>
        <end position="90"/>
    </location>
</feature>
<keyword evidence="3 6" id="KW-0812">Transmembrane</keyword>
<feature type="domain" description="MASE1" evidence="7">
    <location>
        <begin position="26"/>
        <end position="304"/>
    </location>
</feature>
<protein>
    <submittedName>
        <fullName evidence="8">Putative membrane protein</fullName>
    </submittedName>
</protein>